<accession>A0ABC8VYF8</accession>
<dbReference type="SMART" id="SM00225">
    <property type="entry name" value="BTB"/>
    <property type="match status" value="1"/>
</dbReference>
<dbReference type="AlphaFoldDB" id="A0ABC8VYF8"/>
<gene>
    <name evidence="4" type="ORF">URODEC1_LOCUS8132</name>
</gene>
<comment type="pathway">
    <text evidence="1">Protein modification; protein ubiquitination.</text>
</comment>
<organism evidence="4 5">
    <name type="scientific">Urochloa decumbens</name>
    <dbReference type="NCBI Taxonomy" id="240449"/>
    <lineage>
        <taxon>Eukaryota</taxon>
        <taxon>Viridiplantae</taxon>
        <taxon>Streptophyta</taxon>
        <taxon>Embryophyta</taxon>
        <taxon>Tracheophyta</taxon>
        <taxon>Spermatophyta</taxon>
        <taxon>Magnoliopsida</taxon>
        <taxon>Liliopsida</taxon>
        <taxon>Poales</taxon>
        <taxon>Poaceae</taxon>
        <taxon>PACMAD clade</taxon>
        <taxon>Panicoideae</taxon>
        <taxon>Panicodae</taxon>
        <taxon>Paniceae</taxon>
        <taxon>Melinidinae</taxon>
        <taxon>Urochloa</taxon>
    </lineage>
</organism>
<evidence type="ECO:0000313" key="5">
    <source>
        <dbReference type="Proteomes" id="UP001497457"/>
    </source>
</evidence>
<evidence type="ECO:0000259" key="3">
    <source>
        <dbReference type="PROSITE" id="PS50097"/>
    </source>
</evidence>
<evidence type="ECO:0000256" key="1">
    <source>
        <dbReference type="ARBA" id="ARBA00004906"/>
    </source>
</evidence>
<dbReference type="InterPro" id="IPR000210">
    <property type="entry name" value="BTB/POZ_dom"/>
</dbReference>
<dbReference type="InterPro" id="IPR056423">
    <property type="entry name" value="BACK_BPM_SPOP"/>
</dbReference>
<protein>
    <recommendedName>
        <fullName evidence="3">BTB domain-containing protein</fullName>
    </recommendedName>
</protein>
<evidence type="ECO:0000256" key="2">
    <source>
        <dbReference type="ARBA" id="ARBA00010846"/>
    </source>
</evidence>
<dbReference type="Proteomes" id="UP001497457">
    <property type="component" value="Chromosome 11b"/>
</dbReference>
<sequence length="308" mass="33924">MPSRLTSPAGTIAGMNHSCTQLREVATSVLQIKLDGFCITKANINHDMGCIRSRCTLEGHDWEIRFHPALYVGRVNYCPGLDLVFLSEERRPEEAIPVPAPDLHRHLGELFRREAGADVTFTVSSGESFAAHKGVLAVWSPVFMAKFFGQMREKKDDAQVVEILDMDAAVLKAMLGFIYTDEVLELEEKAEDEMTLAQHLLVAADKYGLDRLKVMCERRLALGLEVGMVASTLALAERHNCPRLKAKCIEFIAGGSLENLEAVLGTEGCKDLVASSPSVLAELLKAAHGKKRSRSPDMMQTSCTRPLQ</sequence>
<reference evidence="5" key="1">
    <citation type="submission" date="2024-06" db="EMBL/GenBank/DDBJ databases">
        <authorList>
            <person name="Ryan C."/>
        </authorList>
    </citation>
    <scope>NUCLEOTIDE SEQUENCE [LARGE SCALE GENOMIC DNA]</scope>
</reference>
<dbReference type="EMBL" id="OZ075121">
    <property type="protein sequence ID" value="CAL4899266.1"/>
    <property type="molecule type" value="Genomic_DNA"/>
</dbReference>
<dbReference type="InterPro" id="IPR045005">
    <property type="entry name" value="BPM1-6"/>
</dbReference>
<dbReference type="PROSITE" id="PS50097">
    <property type="entry name" value="BTB"/>
    <property type="match status" value="1"/>
</dbReference>
<dbReference type="PANTHER" id="PTHR26379:SF180">
    <property type="entry name" value="TRAF TRANSCRIPTION FACTOR"/>
    <property type="match status" value="1"/>
</dbReference>
<dbReference type="Gene3D" id="1.25.40.420">
    <property type="match status" value="1"/>
</dbReference>
<reference evidence="4 5" key="2">
    <citation type="submission" date="2024-10" db="EMBL/GenBank/DDBJ databases">
        <authorList>
            <person name="Ryan C."/>
        </authorList>
    </citation>
    <scope>NUCLEOTIDE SEQUENCE [LARGE SCALE GENOMIC DNA]</scope>
</reference>
<dbReference type="Pfam" id="PF00651">
    <property type="entry name" value="BTB"/>
    <property type="match status" value="1"/>
</dbReference>
<feature type="domain" description="BTB" evidence="3">
    <location>
        <begin position="117"/>
        <end position="187"/>
    </location>
</feature>
<proteinExistence type="inferred from homology"/>
<evidence type="ECO:0000313" key="4">
    <source>
        <dbReference type="EMBL" id="CAL4899266.1"/>
    </source>
</evidence>
<dbReference type="Gene3D" id="3.30.710.10">
    <property type="entry name" value="Potassium Channel Kv1.1, Chain A"/>
    <property type="match status" value="1"/>
</dbReference>
<name>A0ABC8VYF8_9POAL</name>
<comment type="similarity">
    <text evidence="2">Belongs to the Tdpoz family.</text>
</comment>
<dbReference type="PANTHER" id="PTHR26379">
    <property type="entry name" value="BTB/POZ AND MATH DOMAIN-CONTAINING PROTEIN 1"/>
    <property type="match status" value="1"/>
</dbReference>
<dbReference type="SUPFAM" id="SSF54695">
    <property type="entry name" value="POZ domain"/>
    <property type="match status" value="1"/>
</dbReference>
<dbReference type="Pfam" id="PF24570">
    <property type="entry name" value="BACK_BPM_SPOP"/>
    <property type="match status" value="1"/>
</dbReference>
<keyword evidence="5" id="KW-1185">Reference proteome</keyword>
<dbReference type="InterPro" id="IPR011333">
    <property type="entry name" value="SKP1/BTB/POZ_sf"/>
</dbReference>